<feature type="region of interest" description="Disordered" evidence="1">
    <location>
        <begin position="1"/>
        <end position="134"/>
    </location>
</feature>
<feature type="compositionally biased region" description="Basic and acidic residues" evidence="1">
    <location>
        <begin position="13"/>
        <end position="32"/>
    </location>
</feature>
<feature type="region of interest" description="Disordered" evidence="1">
    <location>
        <begin position="149"/>
        <end position="271"/>
    </location>
</feature>
<feature type="compositionally biased region" description="Basic and acidic residues" evidence="1">
    <location>
        <begin position="87"/>
        <end position="98"/>
    </location>
</feature>
<feature type="compositionally biased region" description="Polar residues" evidence="1">
    <location>
        <begin position="35"/>
        <end position="51"/>
    </location>
</feature>
<feature type="compositionally biased region" description="Acidic residues" evidence="1">
    <location>
        <begin position="171"/>
        <end position="186"/>
    </location>
</feature>
<feature type="compositionally biased region" description="Basic and acidic residues" evidence="1">
    <location>
        <begin position="112"/>
        <end position="123"/>
    </location>
</feature>
<comment type="caution">
    <text evidence="2">The sequence shown here is derived from an EMBL/GenBank/DDBJ whole genome shotgun (WGS) entry which is preliminary data.</text>
</comment>
<protein>
    <submittedName>
        <fullName evidence="2">Uncharacterized protein</fullName>
    </submittedName>
</protein>
<dbReference type="AlphaFoldDB" id="A0A8X7NQ76"/>
<evidence type="ECO:0000313" key="2">
    <source>
        <dbReference type="EMBL" id="KAF6058901.1"/>
    </source>
</evidence>
<reference evidence="2" key="1">
    <citation type="submission" date="2020-03" db="EMBL/GenBank/DDBJ databases">
        <title>FDA dAtabase for Regulatory Grade micrObial Sequences (FDA-ARGOS): Supporting development and validation of Infectious Disease Dx tests.</title>
        <authorList>
            <person name="Campos J."/>
            <person name="Goldberg B."/>
            <person name="Tallon L."/>
            <person name="Sadzewicz L."/>
            <person name="Vavikolanu K."/>
            <person name="Mehta A."/>
            <person name="Aluvathingal J."/>
            <person name="Nadendla S."/>
            <person name="Nandy P."/>
            <person name="Geyer C."/>
            <person name="Yan Y."/>
            <person name="Sichtig H."/>
        </authorList>
    </citation>
    <scope>NUCLEOTIDE SEQUENCE [LARGE SCALE GENOMIC DNA]</scope>
    <source>
        <strain evidence="2">FDAARGOS_652</strain>
    </source>
</reference>
<evidence type="ECO:0000313" key="3">
    <source>
        <dbReference type="Proteomes" id="UP000590412"/>
    </source>
</evidence>
<organism evidence="2 3">
    <name type="scientific">Candida parapsilosis</name>
    <name type="common">Yeast</name>
    <dbReference type="NCBI Taxonomy" id="5480"/>
    <lineage>
        <taxon>Eukaryota</taxon>
        <taxon>Fungi</taxon>
        <taxon>Dikarya</taxon>
        <taxon>Ascomycota</taxon>
        <taxon>Saccharomycotina</taxon>
        <taxon>Pichiomycetes</taxon>
        <taxon>Debaryomycetaceae</taxon>
        <taxon>Candida/Lodderomyces clade</taxon>
        <taxon>Candida</taxon>
    </lineage>
</organism>
<dbReference type="OrthoDB" id="4025352at2759"/>
<gene>
    <name evidence="2" type="ORF">FOB60_000483</name>
</gene>
<feature type="compositionally biased region" description="Basic and acidic residues" evidence="1">
    <location>
        <begin position="201"/>
        <end position="219"/>
    </location>
</feature>
<evidence type="ECO:0000256" key="1">
    <source>
        <dbReference type="SAM" id="MobiDB-lite"/>
    </source>
</evidence>
<name>A0A8X7NQ76_CANPA</name>
<feature type="compositionally biased region" description="Basic and acidic residues" evidence="1">
    <location>
        <begin position="253"/>
        <end position="271"/>
    </location>
</feature>
<accession>A0A8X7NQ76</accession>
<proteinExistence type="predicted"/>
<dbReference type="EMBL" id="JABWAB010000001">
    <property type="protein sequence ID" value="KAF6058901.1"/>
    <property type="molecule type" value="Genomic_DNA"/>
</dbReference>
<feature type="compositionally biased region" description="Basic residues" evidence="1">
    <location>
        <begin position="99"/>
        <end position="111"/>
    </location>
</feature>
<dbReference type="Proteomes" id="UP000590412">
    <property type="component" value="Unassembled WGS sequence"/>
</dbReference>
<sequence>MGLVSIWAAEETSGEKPNDSKEKLEKKLDSKWNKPITSTSKLESQWASSGDGQKDNSRAHVGGGRQEKSSFNHGGGGRSHVKRTGGRPHETNFHQDKDHRKRHPNKRGNKHTIHEKPATDQEVHQAPGVRHVEESDVETVVSDKLYAKGPTTKAAQSLASRITIDPRREEADADDATVWEEEEVEEQTQQRFKQKPTRGKSLAERLDSMSFKDAKHKIPEASSPRAKNRKSTNKDIRKQPANLSTRGSGHFSKKSDSIDEQAAKEKEEKEKQELLKMLEEFESKKIDWASLED</sequence>